<keyword evidence="2" id="KW-1133">Transmembrane helix</keyword>
<feature type="transmembrane region" description="Helical" evidence="2">
    <location>
        <begin position="265"/>
        <end position="284"/>
    </location>
</feature>
<feature type="transmembrane region" description="Helical" evidence="2">
    <location>
        <begin position="113"/>
        <end position="133"/>
    </location>
</feature>
<feature type="compositionally biased region" description="Polar residues" evidence="1">
    <location>
        <begin position="348"/>
        <end position="364"/>
    </location>
</feature>
<feature type="transmembrane region" description="Helical" evidence="2">
    <location>
        <begin position="217"/>
        <end position="239"/>
    </location>
</feature>
<evidence type="ECO:0000256" key="2">
    <source>
        <dbReference type="SAM" id="Phobius"/>
    </source>
</evidence>
<feature type="transmembrane region" description="Helical" evidence="2">
    <location>
        <begin position="83"/>
        <end position="101"/>
    </location>
</feature>
<gene>
    <name evidence="3" type="ORF">EHUX00137_LOCUS13148</name>
</gene>
<protein>
    <submittedName>
        <fullName evidence="3">Uncharacterized protein</fullName>
    </submittedName>
</protein>
<feature type="region of interest" description="Disordered" evidence="1">
    <location>
        <begin position="329"/>
        <end position="372"/>
    </location>
</feature>
<evidence type="ECO:0000256" key="1">
    <source>
        <dbReference type="SAM" id="MobiDB-lite"/>
    </source>
</evidence>
<keyword evidence="2" id="KW-0472">Membrane</keyword>
<dbReference type="EMBL" id="HBIR01017501">
    <property type="protein sequence ID" value="CAE0542726.1"/>
    <property type="molecule type" value="Transcribed_RNA"/>
</dbReference>
<keyword evidence="2" id="KW-0812">Transmembrane</keyword>
<accession>A0A7S3W9Q3</accession>
<proteinExistence type="predicted"/>
<sequence length="372" mass="40686">MPVVELRNVRCAETPSVLVRMSSTSTLTAPAATGRLRVGRVRAFTTRCDQLLASLLLEVVGGMGAIWGCAELSCVRSYSNGDAWRAICGVAGLFFLARWVCVHALRIAASREAEAVSLFILQFLGGASAWWGFSDFAGLRTDYPADCHDVEKYGGSGDARWTPGYDECRNSMLRWRIISGAWLPWFFIWWHREQFLALRASLHLSVGGDNTARYARAAVWCATTFVLEVMGGAASLWSAGEMAGPAGRSLRRGWGDHHFGQPSSEIWRCLCLAVFVLCFVRWLVNAHTLHRRWRDGLPSNFLATQPSGEADLMFSMRLPNVEGAVCAKVPGDGDKPASPIRHEDDTRSSVGCSSAGTVTTQRTQPHGPCGEG</sequence>
<dbReference type="AlphaFoldDB" id="A0A7S3W9Q3"/>
<name>A0A7S3W9Q3_EMIHU</name>
<feature type="transmembrane region" description="Helical" evidence="2">
    <location>
        <begin position="173"/>
        <end position="190"/>
    </location>
</feature>
<organism evidence="3">
    <name type="scientific">Emiliania huxleyi</name>
    <name type="common">Coccolithophore</name>
    <name type="synonym">Pontosphaera huxleyi</name>
    <dbReference type="NCBI Taxonomy" id="2903"/>
    <lineage>
        <taxon>Eukaryota</taxon>
        <taxon>Haptista</taxon>
        <taxon>Haptophyta</taxon>
        <taxon>Prymnesiophyceae</taxon>
        <taxon>Isochrysidales</taxon>
        <taxon>Noelaerhabdaceae</taxon>
        <taxon>Emiliania</taxon>
    </lineage>
</organism>
<reference evidence="3" key="1">
    <citation type="submission" date="2021-01" db="EMBL/GenBank/DDBJ databases">
        <authorList>
            <person name="Corre E."/>
            <person name="Pelletier E."/>
            <person name="Niang G."/>
            <person name="Scheremetjew M."/>
            <person name="Finn R."/>
            <person name="Kale V."/>
            <person name="Holt S."/>
            <person name="Cochrane G."/>
            <person name="Meng A."/>
            <person name="Brown T."/>
            <person name="Cohen L."/>
        </authorList>
    </citation>
    <scope>NUCLEOTIDE SEQUENCE</scope>
    <source>
        <strain evidence="3">379</strain>
    </source>
</reference>
<feature type="compositionally biased region" description="Basic and acidic residues" evidence="1">
    <location>
        <begin position="331"/>
        <end position="347"/>
    </location>
</feature>
<evidence type="ECO:0000313" key="3">
    <source>
        <dbReference type="EMBL" id="CAE0542726.1"/>
    </source>
</evidence>